<dbReference type="AlphaFoldDB" id="A0AAW2C442"/>
<dbReference type="GO" id="GO:0005634">
    <property type="term" value="C:nucleus"/>
    <property type="evidence" value="ECO:0007669"/>
    <property type="project" value="TreeGrafter"/>
</dbReference>
<dbReference type="PANTHER" id="PTHR10245">
    <property type="entry name" value="ENDOTHELIAL DIFFERENTIATION-RELATED FACTOR 1 MULTIPROTEIN BRIDGING FACTOR 1"/>
    <property type="match status" value="1"/>
</dbReference>
<dbReference type="PANTHER" id="PTHR10245:SF15">
    <property type="entry name" value="ENDOTHELIAL DIFFERENTIATION-RELATED FACTOR 1"/>
    <property type="match status" value="1"/>
</dbReference>
<reference evidence="3 4" key="1">
    <citation type="submission" date="2024-01" db="EMBL/GenBank/DDBJ databases">
        <title>A telomere-to-telomere, gap-free genome of sweet tea (Lithocarpus litseifolius).</title>
        <authorList>
            <person name="Zhou J."/>
        </authorList>
    </citation>
    <scope>NUCLEOTIDE SEQUENCE [LARGE SCALE GENOMIC DNA]</scope>
    <source>
        <strain evidence="3">Zhou-2022a</strain>
        <tissue evidence="3">Leaf</tissue>
    </source>
</reference>
<proteinExistence type="predicted"/>
<evidence type="ECO:0000313" key="3">
    <source>
        <dbReference type="EMBL" id="KAK9992102.1"/>
    </source>
</evidence>
<dbReference type="Pfam" id="PF08523">
    <property type="entry name" value="MBF1"/>
    <property type="match status" value="1"/>
</dbReference>
<accession>A0AAW2C442</accession>
<dbReference type="InterPro" id="IPR013729">
    <property type="entry name" value="MBF1_N"/>
</dbReference>
<protein>
    <recommendedName>
        <fullName evidence="2">Multiprotein bridging factor 1 N-terminal domain-containing protein</fullName>
    </recommendedName>
</protein>
<gene>
    <name evidence="3" type="ORF">SO802_027087</name>
</gene>
<dbReference type="EMBL" id="JAZDWU010000009">
    <property type="protein sequence ID" value="KAK9992102.1"/>
    <property type="molecule type" value="Genomic_DNA"/>
</dbReference>
<feature type="domain" description="Multiprotein bridging factor 1 N-terminal" evidence="2">
    <location>
        <begin position="141"/>
        <end position="178"/>
    </location>
</feature>
<name>A0AAW2C442_9ROSI</name>
<dbReference type="Proteomes" id="UP001459277">
    <property type="component" value="Unassembled WGS sequence"/>
</dbReference>
<evidence type="ECO:0000259" key="2">
    <source>
        <dbReference type="Pfam" id="PF08523"/>
    </source>
</evidence>
<comment type="caution">
    <text evidence="3">The sequence shown here is derived from an EMBL/GenBank/DDBJ whole genome shotgun (WGS) entry which is preliminary data.</text>
</comment>
<evidence type="ECO:0000256" key="1">
    <source>
        <dbReference type="ARBA" id="ARBA00023125"/>
    </source>
</evidence>
<keyword evidence="1" id="KW-0238">DNA-binding</keyword>
<sequence length="218" mass="24327">MGMHYAVLAAWHAHGVPSPRPRALKWLISAVQGRSSTNYTVHTPVILVPIGYSWLENKEHRRCSSFSGFFVNFSYPRTRGLTPLPPFHPRNPPLPPCCLALPLLFLAVRSAPRHHGPHVLGLRNPRLLNNGHGDRDLSHVHGAAVQTVKKAKADLNKKAAPVVNTKKLDEAAEPVALDWVSTEVKQLIQKAQLEKKMSLGFTCLDLGFIWVSLVWIWI</sequence>
<dbReference type="GO" id="GO:0003677">
    <property type="term" value="F:DNA binding"/>
    <property type="evidence" value="ECO:0007669"/>
    <property type="project" value="UniProtKB-KW"/>
</dbReference>
<evidence type="ECO:0000313" key="4">
    <source>
        <dbReference type="Proteomes" id="UP001459277"/>
    </source>
</evidence>
<keyword evidence="4" id="KW-1185">Reference proteome</keyword>
<organism evidence="3 4">
    <name type="scientific">Lithocarpus litseifolius</name>
    <dbReference type="NCBI Taxonomy" id="425828"/>
    <lineage>
        <taxon>Eukaryota</taxon>
        <taxon>Viridiplantae</taxon>
        <taxon>Streptophyta</taxon>
        <taxon>Embryophyta</taxon>
        <taxon>Tracheophyta</taxon>
        <taxon>Spermatophyta</taxon>
        <taxon>Magnoliopsida</taxon>
        <taxon>eudicotyledons</taxon>
        <taxon>Gunneridae</taxon>
        <taxon>Pentapetalae</taxon>
        <taxon>rosids</taxon>
        <taxon>fabids</taxon>
        <taxon>Fagales</taxon>
        <taxon>Fagaceae</taxon>
        <taxon>Lithocarpus</taxon>
    </lineage>
</organism>